<dbReference type="InterPro" id="IPR018200">
    <property type="entry name" value="USP_CS"/>
</dbReference>
<feature type="region of interest" description="Disordered" evidence="1">
    <location>
        <begin position="1532"/>
        <end position="1551"/>
    </location>
</feature>
<feature type="region of interest" description="Disordered" evidence="1">
    <location>
        <begin position="1000"/>
        <end position="1222"/>
    </location>
</feature>
<dbReference type="Gene3D" id="3.90.70.10">
    <property type="entry name" value="Cysteine proteinases"/>
    <property type="match status" value="2"/>
</dbReference>
<organism evidence="3 4">
    <name type="scientific">Tritrichomonas musculus</name>
    <dbReference type="NCBI Taxonomy" id="1915356"/>
    <lineage>
        <taxon>Eukaryota</taxon>
        <taxon>Metamonada</taxon>
        <taxon>Parabasalia</taxon>
        <taxon>Tritrichomonadida</taxon>
        <taxon>Tritrichomonadidae</taxon>
        <taxon>Tritrichomonas</taxon>
    </lineage>
</organism>
<feature type="domain" description="USP" evidence="2">
    <location>
        <begin position="30"/>
        <end position="283"/>
    </location>
</feature>
<feature type="compositionally biased region" description="Basic residues" evidence="1">
    <location>
        <begin position="1202"/>
        <end position="1216"/>
    </location>
</feature>
<feature type="compositionally biased region" description="Acidic residues" evidence="1">
    <location>
        <begin position="1159"/>
        <end position="1198"/>
    </location>
</feature>
<sequence length="1760" mass="203487">MNENDEKSVKTEIDNINTNKTLEALSQIGVGLRGMTNTCSINTILQVLFHINIFRHHTFYLRQSRVSNSLIALEIQKIFIQLAIKGNTPPSTKELLFKMKITHEELAKNNDPILYLHKLYNIFKNDDFFRNLFIGCVSKNHKNAYFLSLSLNVELGDDIETIFYGMYSYLRFDRLPPVIFINLDRYHNKYVNHKTVSYPKNLNLGKYTTNNSSPNYELYSVIIHSGKNKNGHFSAYIHDINSGNWVLYDDSKANIVSPHTAIEENYGGNDKPYSAKILVYFDSSMKDVLFEPDNEDSATSLIVSQFKAQEEYNKSSSINVNEFNRQIKINVVQVEDVNKYVNSESNIKFISDMNIYIRPNDTVKELYHKMSNLLKVSSDKLTIWVIFHSVPCLKLQHNYDNEKLGNVFDPLRHVQFFVEALVDDSEEEEEEEESYDENKSEARKNTNKNKKKAIEKEKAKDEASNNDENSILIFLFTYNYMSSRPLGFLGTVLISFDENIESLFEMSRKNCGIKGEMSMIAFQLIDSKLYLIPDPLRTVGSLELTDGSIIVVQPDPNLVKGNNASRPKKPKSAHGIFTYCPDYISTLPHSFSVYYEYRKDPYNLPVKFNKQTKMIQFPKGITGEDFKNFVLKAFDMKANESFLFFTKNSTKAIEFIPSLKIGDQLDLSQLYLVKVLSNKVNKYKNMIRLRIKMLPSTPIKSLTEFFDKQMQMIDVVNEVKIRHSDLSNYFILPLNEMKEIIPENFAIENIKNPVYMNLRLLTEIYITMILIVNGKEIKEIDIRVEKDDTFLDFKNNIHISNIKDARFYTIDDNGCQRNINDSQLMKKFSHNNKRIIYFETSSVPSFVVNRDNKTLMIIRPLTNIDNLSYSSQIYPTQNASSSFSTAKKEENTDDINNDIKNETENNNNNNNDTHALDFDNDHLLITDQITSNKINANKLQLIDNKMREKLQNSCQMNQISIINDDIHLLYTNNVVPMFSSDSQLDDYNYNKEELIKSYYSEQRNRRNASNITATTDDDGDTQNEPTSTNTTNPNSNTPTPPPPSNTTNANTEEKRGRGRPKKHDIAKNEAEEDASKNHESKKVDENTNDKKETNKKNYNNSESTENSQTTVSTVKKTVPAKKIQVEEPKIESDQNDYKNEDESSKFNYRDFQSDGGINYDDDDDEDDDDDDIVDYDINIDDDEDYDIGYNEDDEDDDNYSSKKFKKQAKGGKKKKKRTEEKSFIPQDFTPNMQLLPGSMNRFLGNNNGSYFHGNPLLLSQQAAALVGKRPHIHQRLQNTISSYQADNSNNNSNSNNNTANQSGNYKNNNFNNEKEQFMKLINGQNNAPLIKKIHNKNENSNDDPSFRSAHKHIISSQDNAGNKIHSSQLMQLNNNSLFYPAQQRREMVSSISPYNHVQENQEIQSDGQQQLLMQMQHSIKQSHIQQQPNQQSQQQQQNFKGSQQVINSLNIFKNQQHISQPSINSLQHQLMPSQQNQSQQSQFQAQQQQQQQQQQQNQHFPQPQIRSQAQNSPPQQQSNVQVFSYGRQQTENQQHNYSSNTNNNDNSKVQNIMNDNSMKKRPFKLGSVKDFAPNMEGSNMESNSNNPINYSNIDDIINSQKSEDFYRNKFRNEQNEFPPKTDSNQNLNMLSNQNLSKNRSSNRISITACPIMIKKQDNDNCGFIRDPASYKYKNKRSSTDSYKQENEFSSDAGSILHFPSTHFMLYSFKLMPTREFHENDENSRNQRDQNNRNRQNDPSWSHYSRNSEFGQSNDDFLHPL</sequence>
<comment type="caution">
    <text evidence="3">The sequence shown here is derived from an EMBL/GenBank/DDBJ whole genome shotgun (WGS) entry which is preliminary data.</text>
</comment>
<feature type="compositionally biased region" description="Acidic residues" evidence="1">
    <location>
        <begin position="424"/>
        <end position="435"/>
    </location>
</feature>
<evidence type="ECO:0000313" key="4">
    <source>
        <dbReference type="Proteomes" id="UP001470230"/>
    </source>
</evidence>
<dbReference type="PROSITE" id="PS00973">
    <property type="entry name" value="USP_2"/>
    <property type="match status" value="1"/>
</dbReference>
<evidence type="ECO:0000256" key="1">
    <source>
        <dbReference type="SAM" id="MobiDB-lite"/>
    </source>
</evidence>
<name>A0ABR2KUD4_9EUKA</name>
<feature type="region of interest" description="Disordered" evidence="1">
    <location>
        <begin position="1469"/>
        <end position="1519"/>
    </location>
</feature>
<dbReference type="PANTHER" id="PTHR24006">
    <property type="entry name" value="UBIQUITIN CARBOXYL-TERMINAL HYDROLASE"/>
    <property type="match status" value="1"/>
</dbReference>
<accession>A0ABR2KUD4</accession>
<protein>
    <recommendedName>
        <fullName evidence="2">USP domain-containing protein</fullName>
    </recommendedName>
</protein>
<feature type="compositionally biased region" description="Low complexity" evidence="1">
    <location>
        <begin position="1025"/>
        <end position="1037"/>
    </location>
</feature>
<dbReference type="EMBL" id="JAPFFF010000003">
    <property type="protein sequence ID" value="KAK8894423.1"/>
    <property type="molecule type" value="Genomic_DNA"/>
</dbReference>
<feature type="compositionally biased region" description="Basic and acidic residues" evidence="1">
    <location>
        <begin position="1063"/>
        <end position="1095"/>
    </location>
</feature>
<feature type="compositionally biased region" description="Polar residues" evidence="1">
    <location>
        <begin position="1738"/>
        <end position="1754"/>
    </location>
</feature>
<evidence type="ECO:0000313" key="3">
    <source>
        <dbReference type="EMBL" id="KAK8894423.1"/>
    </source>
</evidence>
<gene>
    <name evidence="3" type="ORF">M9Y10_022857</name>
</gene>
<dbReference type="Proteomes" id="UP001470230">
    <property type="component" value="Unassembled WGS sequence"/>
</dbReference>
<dbReference type="InterPro" id="IPR050164">
    <property type="entry name" value="Peptidase_C19"/>
</dbReference>
<feature type="compositionally biased region" description="Low complexity" evidence="1">
    <location>
        <begin position="1096"/>
        <end position="1122"/>
    </location>
</feature>
<dbReference type="Pfam" id="PF00443">
    <property type="entry name" value="UCH"/>
    <property type="match status" value="1"/>
</dbReference>
<feature type="region of interest" description="Disordered" evidence="1">
    <location>
        <begin position="1283"/>
        <end position="1310"/>
    </location>
</feature>
<dbReference type="SUPFAM" id="SSF54001">
    <property type="entry name" value="Cysteine proteinases"/>
    <property type="match status" value="1"/>
</dbReference>
<dbReference type="InterPro" id="IPR038765">
    <property type="entry name" value="Papain-like_cys_pep_sf"/>
</dbReference>
<dbReference type="InterPro" id="IPR001394">
    <property type="entry name" value="Peptidase_C19_UCH"/>
</dbReference>
<feature type="compositionally biased region" description="Basic and acidic residues" evidence="1">
    <location>
        <begin position="1717"/>
        <end position="1735"/>
    </location>
</feature>
<dbReference type="PROSITE" id="PS50235">
    <property type="entry name" value="USP_3"/>
    <property type="match status" value="1"/>
</dbReference>
<feature type="region of interest" description="Disordered" evidence="1">
    <location>
        <begin position="1416"/>
        <end position="1441"/>
    </location>
</feature>
<feature type="compositionally biased region" description="Low complexity" evidence="1">
    <location>
        <begin position="1287"/>
        <end position="1310"/>
    </location>
</feature>
<keyword evidence="4" id="KW-1185">Reference proteome</keyword>
<feature type="compositionally biased region" description="Basic and acidic residues" evidence="1">
    <location>
        <begin position="452"/>
        <end position="461"/>
    </location>
</feature>
<feature type="region of interest" description="Disordered" evidence="1">
    <location>
        <begin position="1717"/>
        <end position="1760"/>
    </location>
</feature>
<proteinExistence type="predicted"/>
<evidence type="ECO:0000259" key="2">
    <source>
        <dbReference type="PROSITE" id="PS50235"/>
    </source>
</evidence>
<feature type="compositionally biased region" description="Basic and acidic residues" evidence="1">
    <location>
        <begin position="1123"/>
        <end position="1152"/>
    </location>
</feature>
<reference evidence="3 4" key="1">
    <citation type="submission" date="2024-04" db="EMBL/GenBank/DDBJ databases">
        <title>Tritrichomonas musculus Genome.</title>
        <authorList>
            <person name="Alves-Ferreira E."/>
            <person name="Grigg M."/>
            <person name="Lorenzi H."/>
            <person name="Galac M."/>
        </authorList>
    </citation>
    <scope>NUCLEOTIDE SEQUENCE [LARGE SCALE GENOMIC DNA]</scope>
    <source>
        <strain evidence="3 4">EAF2021</strain>
    </source>
</reference>
<dbReference type="InterPro" id="IPR028889">
    <property type="entry name" value="USP"/>
</dbReference>
<feature type="region of interest" description="Disordered" evidence="1">
    <location>
        <begin position="424"/>
        <end position="461"/>
    </location>
</feature>